<dbReference type="GO" id="GO:0052689">
    <property type="term" value="F:carboxylic ester hydrolase activity"/>
    <property type="evidence" value="ECO:0007669"/>
    <property type="project" value="UniProtKB-ARBA"/>
</dbReference>
<dbReference type="Pfam" id="PF01083">
    <property type="entry name" value="Cutinase"/>
    <property type="match status" value="1"/>
</dbReference>
<evidence type="ECO:0000256" key="1">
    <source>
        <dbReference type="ARBA" id="ARBA00022801"/>
    </source>
</evidence>
<evidence type="ECO:0008006" key="6">
    <source>
        <dbReference type="Google" id="ProtNLM"/>
    </source>
</evidence>
<feature type="chain" id="PRO_5035476076" description="Acetylxylan esterase" evidence="3">
    <location>
        <begin position="20"/>
        <end position="252"/>
    </location>
</feature>
<keyword evidence="2" id="KW-1015">Disulfide bond</keyword>
<sequence length="252" mass="26288">MKLLSNLGLLLFTLRGVRSHDSSCPDVHIIVARGTGVPPGYDLYLPLVNKLKLIYKGSTSESVDYPACGGGPLCGGLSYGDSARQGTAAVGKTVNDFNAKCPQTKIIMMGYSQGMHIMDNALCGGDDPNAHITNGAPTINSNAACMITAVVGMGNPRYQAGLSDDAGTCTGSGFDARPQGFKCAAANKIVQYCDEGDPYCCPSSITCPFGQMKSCDDSSNPCCLGLGNLVHGSYVIKYGEKALNFIESKTAA</sequence>
<comment type="caution">
    <text evidence="4">The sequence shown here is derived from an EMBL/GenBank/DDBJ whole genome shotgun (WGS) entry which is preliminary data.</text>
</comment>
<feature type="signal peptide" evidence="3">
    <location>
        <begin position="1"/>
        <end position="19"/>
    </location>
</feature>
<reference evidence="4" key="1">
    <citation type="journal article" date="2020" name="bioRxiv">
        <title>Whole genome comparisons of ergot fungi reveals the divergence and evolution of species within the genus Claviceps are the result of varying mechanisms driving genome evolution and host range expansion.</title>
        <authorList>
            <person name="Wyka S.A."/>
            <person name="Mondo S.J."/>
            <person name="Liu M."/>
            <person name="Dettman J."/>
            <person name="Nalam V."/>
            <person name="Broders K.D."/>
        </authorList>
    </citation>
    <scope>NUCLEOTIDE SEQUENCE</scope>
    <source>
        <strain evidence="4">CCC 489</strain>
    </source>
</reference>
<dbReference type="InterPro" id="IPR000675">
    <property type="entry name" value="Cutinase/axe"/>
</dbReference>
<evidence type="ECO:0000256" key="3">
    <source>
        <dbReference type="SAM" id="SignalP"/>
    </source>
</evidence>
<dbReference type="PANTHER" id="PTHR33630">
    <property type="entry name" value="CUTINASE RV1984C-RELATED-RELATED"/>
    <property type="match status" value="1"/>
</dbReference>
<evidence type="ECO:0000256" key="2">
    <source>
        <dbReference type="ARBA" id="ARBA00023157"/>
    </source>
</evidence>
<dbReference type="Proteomes" id="UP000811619">
    <property type="component" value="Unassembled WGS sequence"/>
</dbReference>
<keyword evidence="3" id="KW-0732">Signal</keyword>
<evidence type="ECO:0000313" key="5">
    <source>
        <dbReference type="Proteomes" id="UP000811619"/>
    </source>
</evidence>
<keyword evidence="1" id="KW-0378">Hydrolase</keyword>
<name>A0A8K0J440_9HYPO</name>
<proteinExistence type="predicted"/>
<dbReference type="InterPro" id="IPR029058">
    <property type="entry name" value="AB_hydrolase_fold"/>
</dbReference>
<dbReference type="AlphaFoldDB" id="A0A8K0J440"/>
<dbReference type="SMART" id="SM01110">
    <property type="entry name" value="Cutinase"/>
    <property type="match status" value="1"/>
</dbReference>
<gene>
    <name evidence="4" type="ORF">E4U42_005239</name>
</gene>
<keyword evidence="5" id="KW-1185">Reference proteome</keyword>
<dbReference type="OrthoDB" id="6020543at2759"/>
<dbReference type="EMBL" id="SRPY01000493">
    <property type="protein sequence ID" value="KAG5922820.1"/>
    <property type="molecule type" value="Genomic_DNA"/>
</dbReference>
<dbReference type="PANTHER" id="PTHR33630:SF13">
    <property type="entry name" value="ACETYLXYLAN ESTERASE"/>
    <property type="match status" value="1"/>
</dbReference>
<evidence type="ECO:0000313" key="4">
    <source>
        <dbReference type="EMBL" id="KAG5922820.1"/>
    </source>
</evidence>
<dbReference type="SUPFAM" id="SSF53474">
    <property type="entry name" value="alpha/beta-Hydrolases"/>
    <property type="match status" value="1"/>
</dbReference>
<dbReference type="Gene3D" id="3.40.50.1820">
    <property type="entry name" value="alpha/beta hydrolase"/>
    <property type="match status" value="1"/>
</dbReference>
<accession>A0A8K0J440</accession>
<protein>
    <recommendedName>
        <fullName evidence="6">Acetylxylan esterase</fullName>
    </recommendedName>
</protein>
<organism evidence="4 5">
    <name type="scientific">Claviceps africana</name>
    <dbReference type="NCBI Taxonomy" id="83212"/>
    <lineage>
        <taxon>Eukaryota</taxon>
        <taxon>Fungi</taxon>
        <taxon>Dikarya</taxon>
        <taxon>Ascomycota</taxon>
        <taxon>Pezizomycotina</taxon>
        <taxon>Sordariomycetes</taxon>
        <taxon>Hypocreomycetidae</taxon>
        <taxon>Hypocreales</taxon>
        <taxon>Clavicipitaceae</taxon>
        <taxon>Claviceps</taxon>
    </lineage>
</organism>